<feature type="disulfide bond" evidence="3">
    <location>
        <begin position="185"/>
        <end position="200"/>
    </location>
</feature>
<dbReference type="PROSITE" id="PS01180">
    <property type="entry name" value="CUB"/>
    <property type="match status" value="1"/>
</dbReference>
<organism evidence="6 7">
    <name type="scientific">Lingula anatina</name>
    <name type="common">Brachiopod</name>
    <name type="synonym">Lingula unguis</name>
    <dbReference type="NCBI Taxonomy" id="7574"/>
    <lineage>
        <taxon>Eukaryota</taxon>
        <taxon>Metazoa</taxon>
        <taxon>Spiralia</taxon>
        <taxon>Lophotrochozoa</taxon>
        <taxon>Brachiopoda</taxon>
        <taxon>Linguliformea</taxon>
        <taxon>Lingulata</taxon>
        <taxon>Lingulida</taxon>
        <taxon>Linguloidea</taxon>
        <taxon>Lingulidae</taxon>
        <taxon>Lingula</taxon>
    </lineage>
</organism>
<dbReference type="SMART" id="SM00042">
    <property type="entry name" value="CUB"/>
    <property type="match status" value="1"/>
</dbReference>
<gene>
    <name evidence="7" type="primary">LOC106167687</name>
</gene>
<dbReference type="InParanoid" id="A0A1S3IV82"/>
<dbReference type="OrthoDB" id="6514358at2759"/>
<evidence type="ECO:0000313" key="7">
    <source>
        <dbReference type="RefSeq" id="XP_013401978.1"/>
    </source>
</evidence>
<dbReference type="PANTHER" id="PTHR24652:SF69">
    <property type="entry name" value="CUB DOMAIN-CONTAINING PROTEIN"/>
    <property type="match status" value="1"/>
</dbReference>
<dbReference type="Pfam" id="PF00057">
    <property type="entry name" value="Ldl_recept_a"/>
    <property type="match status" value="1"/>
</dbReference>
<dbReference type="Gene3D" id="2.60.120.290">
    <property type="entry name" value="Spermadhesin, CUB domain"/>
    <property type="match status" value="1"/>
</dbReference>
<evidence type="ECO:0000256" key="3">
    <source>
        <dbReference type="PROSITE-ProRule" id="PRU00124"/>
    </source>
</evidence>
<dbReference type="PROSITE" id="PS01209">
    <property type="entry name" value="LDLRA_1"/>
    <property type="match status" value="1"/>
</dbReference>
<dbReference type="OMA" id="VISGTRC"/>
<dbReference type="InterPro" id="IPR042333">
    <property type="entry name" value="LRAD2/Mig-13-like"/>
</dbReference>
<feature type="disulfide bond" evidence="3">
    <location>
        <begin position="173"/>
        <end position="191"/>
    </location>
</feature>
<evidence type="ECO:0000256" key="2">
    <source>
        <dbReference type="PROSITE-ProRule" id="PRU00059"/>
    </source>
</evidence>
<reference evidence="7" key="1">
    <citation type="submission" date="2025-08" db="UniProtKB">
        <authorList>
            <consortium name="RefSeq"/>
        </authorList>
    </citation>
    <scope>IDENTIFICATION</scope>
    <source>
        <tissue evidence="7">Gonads</tissue>
    </source>
</reference>
<dbReference type="Gene3D" id="4.10.400.10">
    <property type="entry name" value="Low-density Lipoprotein Receptor"/>
    <property type="match status" value="1"/>
</dbReference>
<dbReference type="InterPro" id="IPR035914">
    <property type="entry name" value="Sperma_CUB_dom_sf"/>
</dbReference>
<name>A0A1S3IV82_LINAN</name>
<accession>A0A1S3IV82</accession>
<evidence type="ECO:0000313" key="6">
    <source>
        <dbReference type="Proteomes" id="UP000085678"/>
    </source>
</evidence>
<evidence type="ECO:0000256" key="4">
    <source>
        <dbReference type="SAM" id="Phobius"/>
    </source>
</evidence>
<keyword evidence="4" id="KW-1133">Transmembrane helix</keyword>
<protein>
    <submittedName>
        <fullName evidence="7">Neuropilin and tolloid-like protein 2</fullName>
    </submittedName>
</protein>
<sequence>MYLNGCWGGLQQTGGLPSCFFVAVLYTFGYVKGLDSDSVYYLTETCYGHVQAAEGRIEASTALTYDNNMNCVFTATATGGVGLILVLQRFEIEESTDGQCKFDNLTLHNGNSVASPVIPTAPLCGRRSGLYFLTSSTSVTVHFRTDSSGVDRGFSLLFTAYYQAPCRADQFLCGGGQCVGGNVKCNGLNQCGDFSDETNCAEDSEEDSANDPVPQADPGVVSGVIIGVTLFIILVILGAWRLYKWKQYKAFLKRIENEEVEKAGYNEISFRTVDNRVEYPLTNYYQNDD</sequence>
<keyword evidence="6" id="KW-1185">Reference proteome</keyword>
<dbReference type="KEGG" id="lak:106167687"/>
<dbReference type="CDD" id="cd00112">
    <property type="entry name" value="LDLa"/>
    <property type="match status" value="1"/>
</dbReference>
<dbReference type="GeneID" id="106167687"/>
<feature type="disulfide bond" evidence="3">
    <location>
        <begin position="166"/>
        <end position="178"/>
    </location>
</feature>
<evidence type="ECO:0000259" key="5">
    <source>
        <dbReference type="PROSITE" id="PS01180"/>
    </source>
</evidence>
<feature type="transmembrane region" description="Helical" evidence="4">
    <location>
        <begin position="220"/>
        <end position="243"/>
    </location>
</feature>
<dbReference type="PANTHER" id="PTHR24652">
    <property type="entry name" value="LOW-DENSITY LIPOPROTEIN RECEPTOR CLASS A DOMAIN-CONTAINING PROTEIN 2"/>
    <property type="match status" value="1"/>
</dbReference>
<evidence type="ECO:0000256" key="1">
    <source>
        <dbReference type="ARBA" id="ARBA00023157"/>
    </source>
</evidence>
<dbReference type="CDD" id="cd00041">
    <property type="entry name" value="CUB"/>
    <property type="match status" value="1"/>
</dbReference>
<dbReference type="InterPro" id="IPR036055">
    <property type="entry name" value="LDL_receptor-like_sf"/>
</dbReference>
<dbReference type="AlphaFoldDB" id="A0A1S3IV82"/>
<comment type="caution">
    <text evidence="2">Lacks conserved residue(s) required for the propagation of feature annotation.</text>
</comment>
<dbReference type="InterPro" id="IPR002172">
    <property type="entry name" value="LDrepeatLR_classA_rpt"/>
</dbReference>
<keyword evidence="4" id="KW-0472">Membrane</keyword>
<dbReference type="InterPro" id="IPR000859">
    <property type="entry name" value="CUB_dom"/>
</dbReference>
<dbReference type="SUPFAM" id="SSF49854">
    <property type="entry name" value="Spermadhesin, CUB domain"/>
    <property type="match status" value="1"/>
</dbReference>
<dbReference type="STRING" id="7574.A0A1S3IV82"/>
<dbReference type="SMART" id="SM00192">
    <property type="entry name" value="LDLa"/>
    <property type="match status" value="1"/>
</dbReference>
<dbReference type="InterPro" id="IPR023415">
    <property type="entry name" value="LDLR_class-A_CS"/>
</dbReference>
<feature type="domain" description="CUB" evidence="5">
    <location>
        <begin position="46"/>
        <end position="161"/>
    </location>
</feature>
<dbReference type="PROSITE" id="PS50068">
    <property type="entry name" value="LDLRA_2"/>
    <property type="match status" value="1"/>
</dbReference>
<dbReference type="Pfam" id="PF00431">
    <property type="entry name" value="CUB"/>
    <property type="match status" value="1"/>
</dbReference>
<keyword evidence="4" id="KW-0812">Transmembrane</keyword>
<proteinExistence type="predicted"/>
<dbReference type="RefSeq" id="XP_013401978.1">
    <property type="nucleotide sequence ID" value="XM_013546524.1"/>
</dbReference>
<dbReference type="SUPFAM" id="SSF57424">
    <property type="entry name" value="LDL receptor-like module"/>
    <property type="match status" value="1"/>
</dbReference>
<dbReference type="Proteomes" id="UP000085678">
    <property type="component" value="Unplaced"/>
</dbReference>
<keyword evidence="1 3" id="KW-1015">Disulfide bond</keyword>